<name>A0A399FX40_UNCN2</name>
<feature type="site" description="Positions MEP for the nucleophilic attack" evidence="7">
    <location>
        <position position="153"/>
    </location>
</feature>
<dbReference type="PANTHER" id="PTHR32125">
    <property type="entry name" value="2-C-METHYL-D-ERYTHRITOL 4-PHOSPHATE CYTIDYLYLTRANSFERASE, CHLOROPLASTIC"/>
    <property type="match status" value="1"/>
</dbReference>
<feature type="site" description="Positions MEP for the nucleophilic attack" evidence="7">
    <location>
        <position position="209"/>
    </location>
</feature>
<proteinExistence type="inferred from homology"/>
<evidence type="ECO:0000256" key="4">
    <source>
        <dbReference type="ARBA" id="ARBA00022679"/>
    </source>
</evidence>
<dbReference type="CDD" id="cd02516">
    <property type="entry name" value="CDP-ME_synthetase"/>
    <property type="match status" value="1"/>
</dbReference>
<dbReference type="InterPro" id="IPR029044">
    <property type="entry name" value="Nucleotide-diphossugar_trans"/>
</dbReference>
<evidence type="ECO:0000256" key="3">
    <source>
        <dbReference type="ARBA" id="ARBA00009789"/>
    </source>
</evidence>
<dbReference type="InterPro" id="IPR018294">
    <property type="entry name" value="ISPD_synthase_CS"/>
</dbReference>
<dbReference type="Gene3D" id="3.90.550.10">
    <property type="entry name" value="Spore Coat Polysaccharide Biosynthesis Protein SpsA, Chain A"/>
    <property type="match status" value="1"/>
</dbReference>
<evidence type="ECO:0000256" key="7">
    <source>
        <dbReference type="HAMAP-Rule" id="MF_00108"/>
    </source>
</evidence>
<evidence type="ECO:0000256" key="5">
    <source>
        <dbReference type="ARBA" id="ARBA00022695"/>
    </source>
</evidence>
<dbReference type="PROSITE" id="PS01295">
    <property type="entry name" value="ISPD"/>
    <property type="match status" value="1"/>
</dbReference>
<gene>
    <name evidence="7 8" type="primary">ispD</name>
    <name evidence="8" type="ORF">B9J77_04555</name>
</gene>
<evidence type="ECO:0000313" key="9">
    <source>
        <dbReference type="Proteomes" id="UP000266287"/>
    </source>
</evidence>
<dbReference type="HAMAP" id="MF_00108">
    <property type="entry name" value="IspD"/>
    <property type="match status" value="1"/>
</dbReference>
<dbReference type="GO" id="GO:0019288">
    <property type="term" value="P:isopentenyl diphosphate biosynthetic process, methylerythritol 4-phosphate pathway"/>
    <property type="evidence" value="ECO:0007669"/>
    <property type="project" value="UniProtKB-UniRule"/>
</dbReference>
<dbReference type="InterPro" id="IPR001228">
    <property type="entry name" value="IspD"/>
</dbReference>
<reference evidence="8 9" key="1">
    <citation type="submission" date="2018-08" db="EMBL/GenBank/DDBJ databases">
        <title>Draft genome of candidate division NPL-UPA2 bacterium Unc8 that adapted to ultra-basic serpentinizing groundwater.</title>
        <authorList>
            <person name="Ishii S."/>
            <person name="Suzuki S."/>
            <person name="Nealson K.H."/>
        </authorList>
    </citation>
    <scope>NUCLEOTIDE SEQUENCE [LARGE SCALE GENOMIC DNA]</scope>
    <source>
        <strain evidence="8">Unc8</strain>
    </source>
</reference>
<feature type="site" description="Transition state stabilizer" evidence="7">
    <location>
        <position position="15"/>
    </location>
</feature>
<comment type="function">
    <text evidence="7">Catalyzes the formation of 4-diphosphocytidyl-2-C-methyl-D-erythritol from CTP and 2-C-methyl-D-erythritol 4-phosphate (MEP).</text>
</comment>
<keyword evidence="5 7" id="KW-0548">Nucleotidyltransferase</keyword>
<dbReference type="Pfam" id="PF01128">
    <property type="entry name" value="IspD"/>
    <property type="match status" value="1"/>
</dbReference>
<keyword evidence="6 7" id="KW-0414">Isoprene biosynthesis</keyword>
<evidence type="ECO:0000256" key="6">
    <source>
        <dbReference type="ARBA" id="ARBA00023229"/>
    </source>
</evidence>
<dbReference type="AlphaFoldDB" id="A0A399FX40"/>
<dbReference type="InterPro" id="IPR034683">
    <property type="entry name" value="IspD/TarI"/>
</dbReference>
<dbReference type="FunFam" id="3.90.550.10:FF:000003">
    <property type="entry name" value="2-C-methyl-D-erythritol 4-phosphate cytidylyltransferase"/>
    <property type="match status" value="1"/>
</dbReference>
<comment type="catalytic activity">
    <reaction evidence="1 7">
        <text>2-C-methyl-D-erythritol 4-phosphate + CTP + H(+) = 4-CDP-2-C-methyl-D-erythritol + diphosphate</text>
        <dbReference type="Rhea" id="RHEA:13429"/>
        <dbReference type="ChEBI" id="CHEBI:15378"/>
        <dbReference type="ChEBI" id="CHEBI:33019"/>
        <dbReference type="ChEBI" id="CHEBI:37563"/>
        <dbReference type="ChEBI" id="CHEBI:57823"/>
        <dbReference type="ChEBI" id="CHEBI:58262"/>
        <dbReference type="EC" id="2.7.7.60"/>
    </reaction>
</comment>
<dbReference type="GO" id="GO:0050518">
    <property type="term" value="F:2-C-methyl-D-erythritol 4-phosphate cytidylyltransferase activity"/>
    <property type="evidence" value="ECO:0007669"/>
    <property type="project" value="UniProtKB-UniRule"/>
</dbReference>
<evidence type="ECO:0000256" key="2">
    <source>
        <dbReference type="ARBA" id="ARBA00004787"/>
    </source>
</evidence>
<dbReference type="Proteomes" id="UP000266287">
    <property type="component" value="Unassembled WGS sequence"/>
</dbReference>
<dbReference type="InterPro" id="IPR050088">
    <property type="entry name" value="IspD/TarI_cytidylyltransf_bact"/>
</dbReference>
<evidence type="ECO:0000256" key="1">
    <source>
        <dbReference type="ARBA" id="ARBA00001282"/>
    </source>
</evidence>
<accession>A0A399FX40</accession>
<dbReference type="EMBL" id="NDHY01000012">
    <property type="protein sequence ID" value="RIH99781.1"/>
    <property type="molecule type" value="Genomic_DNA"/>
</dbReference>
<keyword evidence="4 7" id="KW-0808">Transferase</keyword>
<dbReference type="PANTHER" id="PTHR32125:SF4">
    <property type="entry name" value="2-C-METHYL-D-ERYTHRITOL 4-PHOSPHATE CYTIDYLYLTRANSFERASE, CHLOROPLASTIC"/>
    <property type="match status" value="1"/>
</dbReference>
<dbReference type="UniPathway" id="UPA00056">
    <property type="reaction ID" value="UER00093"/>
</dbReference>
<feature type="site" description="Transition state stabilizer" evidence="7">
    <location>
        <position position="22"/>
    </location>
</feature>
<protein>
    <recommendedName>
        <fullName evidence="7">2-C-methyl-D-erythritol 4-phosphate cytidylyltransferase</fullName>
        <ecNumber evidence="7">2.7.7.60</ecNumber>
    </recommendedName>
    <alternativeName>
        <fullName evidence="7">4-diphosphocytidyl-2C-methyl-D-erythritol synthase</fullName>
    </alternativeName>
    <alternativeName>
        <fullName evidence="7">MEP cytidylyltransferase</fullName>
        <shortName evidence="7">MCT</shortName>
    </alternativeName>
</protein>
<dbReference type="EC" id="2.7.7.60" evidence="7"/>
<sequence length="227" mass="24656">MRVSAIIPAAGRGRRVGGNQNKLYLHIKGKPVIIHTLFALKAVAQITEIILVIAADEEGLCHRTLNKFHIKGIITTTGGENRQTSVANGLARASDDSELILIHDGARPFVSLSIITKIINEAGLYGAAVTAIPITNTIKEGDEEGFVKSTLKRDRLWSVQTPQAFKSNLIKDAHRKAAADGFTGTDDAMLVERLGHPVKIVKGSSENIKITTSRDFIIAKEIFRGRN</sequence>
<dbReference type="NCBIfam" id="TIGR00453">
    <property type="entry name" value="ispD"/>
    <property type="match status" value="1"/>
</dbReference>
<comment type="similarity">
    <text evidence="3 7">Belongs to the IspD/TarI cytidylyltransferase family. IspD subfamily.</text>
</comment>
<comment type="pathway">
    <text evidence="2 7">Isoprenoid biosynthesis; isopentenyl diphosphate biosynthesis via DXP pathway; isopentenyl diphosphate from 1-deoxy-D-xylulose 5-phosphate: step 2/6.</text>
</comment>
<evidence type="ECO:0000313" key="8">
    <source>
        <dbReference type="EMBL" id="RIH99781.1"/>
    </source>
</evidence>
<comment type="caution">
    <text evidence="8">The sequence shown here is derived from an EMBL/GenBank/DDBJ whole genome shotgun (WGS) entry which is preliminary data.</text>
</comment>
<organism evidence="8 9">
    <name type="scientific">candidate division NPL-UPA2 bacterium Unc8</name>
    <dbReference type="NCBI Taxonomy" id="1980939"/>
    <lineage>
        <taxon>Bacteria</taxon>
    </lineage>
</organism>
<dbReference type="SUPFAM" id="SSF53448">
    <property type="entry name" value="Nucleotide-diphospho-sugar transferases"/>
    <property type="match status" value="1"/>
</dbReference>